<evidence type="ECO:0000256" key="3">
    <source>
        <dbReference type="ARBA" id="ARBA00012744"/>
    </source>
</evidence>
<keyword evidence="11" id="KW-1185">Reference proteome</keyword>
<comment type="catalytic activity">
    <reaction evidence="1">
        <text>Hydrolysis of terminal, non-reducing beta-D-glucosyl residues with release of beta-D-glucose.</text>
        <dbReference type="EC" id="3.2.1.21"/>
    </reaction>
</comment>
<dbReference type="Proteomes" id="UP000294003">
    <property type="component" value="Unassembled WGS sequence"/>
</dbReference>
<keyword evidence="5" id="KW-0378">Hydrolase</keyword>
<evidence type="ECO:0000256" key="8">
    <source>
        <dbReference type="SAM" id="MobiDB-lite"/>
    </source>
</evidence>
<keyword evidence="6" id="KW-0325">Glycoprotein</keyword>
<dbReference type="InterPro" id="IPR036962">
    <property type="entry name" value="Glyco_hydro_3_N_sf"/>
</dbReference>
<evidence type="ECO:0000256" key="6">
    <source>
        <dbReference type="ARBA" id="ARBA00023180"/>
    </source>
</evidence>
<evidence type="ECO:0000256" key="5">
    <source>
        <dbReference type="ARBA" id="ARBA00022801"/>
    </source>
</evidence>
<evidence type="ECO:0000256" key="4">
    <source>
        <dbReference type="ARBA" id="ARBA00022729"/>
    </source>
</evidence>
<dbReference type="PANTHER" id="PTHR30620:SF16">
    <property type="entry name" value="LYSOSOMAL BETA GLUCOSIDASE"/>
    <property type="match status" value="1"/>
</dbReference>
<dbReference type="PANTHER" id="PTHR30620">
    <property type="entry name" value="PERIPLASMIC BETA-GLUCOSIDASE-RELATED"/>
    <property type="match status" value="1"/>
</dbReference>
<evidence type="ECO:0000256" key="7">
    <source>
        <dbReference type="ARBA" id="ARBA00023295"/>
    </source>
</evidence>
<evidence type="ECO:0000256" key="1">
    <source>
        <dbReference type="ARBA" id="ARBA00000448"/>
    </source>
</evidence>
<feature type="signal peptide" evidence="9">
    <location>
        <begin position="1"/>
        <end position="18"/>
    </location>
</feature>
<gene>
    <name evidence="10" type="ORF">DL762_006635</name>
</gene>
<dbReference type="Gene3D" id="3.20.20.300">
    <property type="entry name" value="Glycoside hydrolase, family 3, N-terminal domain"/>
    <property type="match status" value="2"/>
</dbReference>
<comment type="caution">
    <text evidence="10">The sequence shown here is derived from an EMBL/GenBank/DDBJ whole genome shotgun (WGS) entry which is preliminary data.</text>
</comment>
<accession>A0ABY0H1H8</accession>
<keyword evidence="4 9" id="KW-0732">Signal</keyword>
<feature type="region of interest" description="Disordered" evidence="8">
    <location>
        <begin position="417"/>
        <end position="437"/>
    </location>
</feature>
<comment type="similarity">
    <text evidence="2">Belongs to the glycosyl hydrolase 3 family.</text>
</comment>
<dbReference type="SUPFAM" id="SSF51445">
    <property type="entry name" value="(Trans)glycosidases"/>
    <property type="match status" value="1"/>
</dbReference>
<feature type="compositionally biased region" description="Polar residues" evidence="8">
    <location>
        <begin position="490"/>
        <end position="499"/>
    </location>
</feature>
<feature type="chain" id="PRO_5046327873" description="beta-glucosidase" evidence="9">
    <location>
        <begin position="19"/>
        <end position="499"/>
    </location>
</feature>
<evidence type="ECO:0000313" key="11">
    <source>
        <dbReference type="Proteomes" id="UP000294003"/>
    </source>
</evidence>
<keyword evidence="7" id="KW-0326">Glycosidase</keyword>
<evidence type="ECO:0000313" key="10">
    <source>
        <dbReference type="EMBL" id="RYO82433.1"/>
    </source>
</evidence>
<feature type="region of interest" description="Disordered" evidence="8">
    <location>
        <begin position="466"/>
        <end position="499"/>
    </location>
</feature>
<dbReference type="EMBL" id="QJNS01000217">
    <property type="protein sequence ID" value="RYO82433.1"/>
    <property type="molecule type" value="Genomic_DNA"/>
</dbReference>
<sequence length="499" mass="54641">MIVHVLTALLAAAPLASSAPSVKDAHDLGGKARQIFHTPLLMLPRRGLDRGNPDAPRLDSCVMIEDRFISHYNLVGGNDDAYLTAPFINRAQELAFQIGLGIPITTPTGPHHSFTENIGTGSEARMFLKWPQVLRLVATLGPALVRKFAEVVREECRAAGFPCAPHPTLDLATEPRWGISTATNSALHDYGNQALSRWWSRGKRGRLSVSYGINATYPGNNVDYNLIPFKAAIAAGARAMILYYSPPIDTKYEEVRFSFNKGIVPDLLLKELGFEESMPNILNVGVDQFGGEHVTEMLLDLVRNGSVSEERIDTSARRLMHEKPLPDLYDRSFVDPDAAERIIGNGHFVQLGAEAQRRSCTLLTNHDTVPLRRARRGSKFDVEGFDKGYIEARNATVVDTPKEADFALLEMEAPSFPRSGASEKSFASGSLELDEGEKARQAKTYDSSADAFLDVDFGLAKPEGRLPFGPAAFHGRPSRRSTGMCPSIPRNPSSGPETV</sequence>
<evidence type="ECO:0000256" key="9">
    <source>
        <dbReference type="SAM" id="SignalP"/>
    </source>
</evidence>
<dbReference type="InterPro" id="IPR051915">
    <property type="entry name" value="Cellulose_Degrad_GH3"/>
</dbReference>
<dbReference type="InterPro" id="IPR017853">
    <property type="entry name" value="GH"/>
</dbReference>
<reference evidence="10 11" key="1">
    <citation type="submission" date="2018-06" db="EMBL/GenBank/DDBJ databases">
        <title>Complete Genomes of Monosporascus.</title>
        <authorList>
            <person name="Robinson A.J."/>
            <person name="Natvig D.O."/>
        </authorList>
    </citation>
    <scope>NUCLEOTIDE SEQUENCE [LARGE SCALE GENOMIC DNA]</scope>
    <source>
        <strain evidence="10 11">CBS 609.92</strain>
    </source>
</reference>
<dbReference type="EC" id="3.2.1.21" evidence="3"/>
<protein>
    <recommendedName>
        <fullName evidence="3">beta-glucosidase</fullName>
        <ecNumber evidence="3">3.2.1.21</ecNumber>
    </recommendedName>
</protein>
<organism evidence="10 11">
    <name type="scientific">Monosporascus cannonballus</name>
    <dbReference type="NCBI Taxonomy" id="155416"/>
    <lineage>
        <taxon>Eukaryota</taxon>
        <taxon>Fungi</taxon>
        <taxon>Dikarya</taxon>
        <taxon>Ascomycota</taxon>
        <taxon>Pezizomycotina</taxon>
        <taxon>Sordariomycetes</taxon>
        <taxon>Xylariomycetidae</taxon>
        <taxon>Xylariales</taxon>
        <taxon>Xylariales incertae sedis</taxon>
        <taxon>Monosporascus</taxon>
    </lineage>
</organism>
<evidence type="ECO:0000256" key="2">
    <source>
        <dbReference type="ARBA" id="ARBA00005336"/>
    </source>
</evidence>
<proteinExistence type="inferred from homology"/>
<name>A0ABY0H1H8_9PEZI</name>